<comment type="caution">
    <text evidence="2">The sequence shown here is derived from an EMBL/GenBank/DDBJ whole genome shotgun (WGS) entry which is preliminary data.</text>
</comment>
<feature type="region of interest" description="Disordered" evidence="1">
    <location>
        <begin position="49"/>
        <end position="77"/>
    </location>
</feature>
<evidence type="ECO:0000313" key="2">
    <source>
        <dbReference type="EMBL" id="KAJ8336058.1"/>
    </source>
</evidence>
<feature type="region of interest" description="Disordered" evidence="1">
    <location>
        <begin position="1"/>
        <end position="25"/>
    </location>
</feature>
<accession>A0A9Q1IBV9</accession>
<organism evidence="2 3">
    <name type="scientific">Synaphobranchus kaupii</name>
    <name type="common">Kaup's arrowtooth eel</name>
    <dbReference type="NCBI Taxonomy" id="118154"/>
    <lineage>
        <taxon>Eukaryota</taxon>
        <taxon>Metazoa</taxon>
        <taxon>Chordata</taxon>
        <taxon>Craniata</taxon>
        <taxon>Vertebrata</taxon>
        <taxon>Euteleostomi</taxon>
        <taxon>Actinopterygii</taxon>
        <taxon>Neopterygii</taxon>
        <taxon>Teleostei</taxon>
        <taxon>Anguilliformes</taxon>
        <taxon>Synaphobranchidae</taxon>
        <taxon>Synaphobranchus</taxon>
    </lineage>
</organism>
<name>A0A9Q1IBV9_SYNKA</name>
<proteinExistence type="predicted"/>
<keyword evidence="3" id="KW-1185">Reference proteome</keyword>
<gene>
    <name evidence="2" type="ORF">SKAU_G00394010</name>
</gene>
<dbReference type="EMBL" id="JAINUF010000020">
    <property type="protein sequence ID" value="KAJ8336058.1"/>
    <property type="molecule type" value="Genomic_DNA"/>
</dbReference>
<evidence type="ECO:0000313" key="3">
    <source>
        <dbReference type="Proteomes" id="UP001152622"/>
    </source>
</evidence>
<dbReference type="AlphaFoldDB" id="A0A9Q1IBV9"/>
<dbReference type="Proteomes" id="UP001152622">
    <property type="component" value="Chromosome 20"/>
</dbReference>
<protein>
    <submittedName>
        <fullName evidence="2">Uncharacterized protein</fullName>
    </submittedName>
</protein>
<evidence type="ECO:0000256" key="1">
    <source>
        <dbReference type="SAM" id="MobiDB-lite"/>
    </source>
</evidence>
<reference evidence="2" key="1">
    <citation type="journal article" date="2023" name="Science">
        <title>Genome structures resolve the early diversification of teleost fishes.</title>
        <authorList>
            <person name="Parey E."/>
            <person name="Louis A."/>
            <person name="Montfort J."/>
            <person name="Bouchez O."/>
            <person name="Roques C."/>
            <person name="Iampietro C."/>
            <person name="Lluch J."/>
            <person name="Castinel A."/>
            <person name="Donnadieu C."/>
            <person name="Desvignes T."/>
            <person name="Floi Bucao C."/>
            <person name="Jouanno E."/>
            <person name="Wen M."/>
            <person name="Mejri S."/>
            <person name="Dirks R."/>
            <person name="Jansen H."/>
            <person name="Henkel C."/>
            <person name="Chen W.J."/>
            <person name="Zahm M."/>
            <person name="Cabau C."/>
            <person name="Klopp C."/>
            <person name="Thompson A.W."/>
            <person name="Robinson-Rechavi M."/>
            <person name="Braasch I."/>
            <person name="Lecointre G."/>
            <person name="Bobe J."/>
            <person name="Postlethwait J.H."/>
            <person name="Berthelot C."/>
            <person name="Roest Crollius H."/>
            <person name="Guiguen Y."/>
        </authorList>
    </citation>
    <scope>NUCLEOTIDE SEQUENCE</scope>
    <source>
        <strain evidence="2">WJC10195</strain>
    </source>
</reference>
<sequence>MRSVKPETALECEGEGRGGVEMNQPEASLHCPGELLFVKPLMCHSTSHRAAGSRIGRKPPGDSGPIHGLGPLTSWGQ</sequence>